<comment type="caution">
    <text evidence="2">The sequence shown here is derived from an EMBL/GenBank/DDBJ whole genome shotgun (WGS) entry which is preliminary data.</text>
</comment>
<name>A0ABW1K901_9ACTN</name>
<dbReference type="SUPFAM" id="SSF50346">
    <property type="entry name" value="PRC-barrel domain"/>
    <property type="match status" value="1"/>
</dbReference>
<evidence type="ECO:0000256" key="1">
    <source>
        <dbReference type="SAM" id="MobiDB-lite"/>
    </source>
</evidence>
<accession>A0ABW1K901</accession>
<protein>
    <submittedName>
        <fullName evidence="2">PRC-barrel domain-containing protein</fullName>
    </submittedName>
</protein>
<dbReference type="EMBL" id="JBHSPR010000010">
    <property type="protein sequence ID" value="MFC6017503.1"/>
    <property type="molecule type" value="Genomic_DNA"/>
</dbReference>
<reference evidence="3" key="1">
    <citation type="journal article" date="2019" name="Int. J. Syst. Evol. Microbiol.">
        <title>The Global Catalogue of Microorganisms (GCM) 10K type strain sequencing project: providing services to taxonomists for standard genome sequencing and annotation.</title>
        <authorList>
            <consortium name="The Broad Institute Genomics Platform"/>
            <consortium name="The Broad Institute Genome Sequencing Center for Infectious Disease"/>
            <person name="Wu L."/>
            <person name="Ma J."/>
        </authorList>
    </citation>
    <scope>NUCLEOTIDE SEQUENCE [LARGE SCALE GENOMIC DNA]</scope>
    <source>
        <strain evidence="3">ZS-35-S2</strain>
    </source>
</reference>
<keyword evidence="3" id="KW-1185">Reference proteome</keyword>
<sequence length="158" mass="16906">MDRLDPQTTPQQQSPDPLIHGGGGAFAGGTPSGEFDPWRYRDDAGVTGADLVGYKVEATDGGIGKIDSASHEVNASYLVVDTGPWIFGKKVMLPAGVVNHVDHDDRKVYVDRSKEQIKDAPEFDETGHGDPSYRDKIGGYYGGTYGSPGWTVPPGRAL</sequence>
<feature type="compositionally biased region" description="Low complexity" evidence="1">
    <location>
        <begin position="1"/>
        <end position="17"/>
    </location>
</feature>
<dbReference type="Gene3D" id="3.90.50.10">
    <property type="entry name" value="Photosynthetic Reaction Center, subunit H, domain 2"/>
    <property type="match status" value="1"/>
</dbReference>
<dbReference type="Proteomes" id="UP001596203">
    <property type="component" value="Unassembled WGS sequence"/>
</dbReference>
<proteinExistence type="predicted"/>
<dbReference type="RefSeq" id="WP_377421797.1">
    <property type="nucleotide sequence ID" value="NZ_JBHSPR010000010.1"/>
</dbReference>
<organism evidence="2 3">
    <name type="scientific">Plantactinospora solaniradicis</name>
    <dbReference type="NCBI Taxonomy" id="1723736"/>
    <lineage>
        <taxon>Bacteria</taxon>
        <taxon>Bacillati</taxon>
        <taxon>Actinomycetota</taxon>
        <taxon>Actinomycetes</taxon>
        <taxon>Micromonosporales</taxon>
        <taxon>Micromonosporaceae</taxon>
        <taxon>Plantactinospora</taxon>
    </lineage>
</organism>
<evidence type="ECO:0000313" key="3">
    <source>
        <dbReference type="Proteomes" id="UP001596203"/>
    </source>
</evidence>
<dbReference type="InterPro" id="IPR011033">
    <property type="entry name" value="PRC_barrel-like_sf"/>
</dbReference>
<feature type="compositionally biased region" description="Gly residues" evidence="1">
    <location>
        <begin position="20"/>
        <end position="31"/>
    </location>
</feature>
<feature type="region of interest" description="Disordered" evidence="1">
    <location>
        <begin position="1"/>
        <end position="41"/>
    </location>
</feature>
<evidence type="ECO:0000313" key="2">
    <source>
        <dbReference type="EMBL" id="MFC6017503.1"/>
    </source>
</evidence>
<gene>
    <name evidence="2" type="ORF">ACFP2T_14975</name>
</gene>
<dbReference type="InterPro" id="IPR014747">
    <property type="entry name" value="Bac_photo_RC_H_C"/>
</dbReference>